<feature type="domain" description="Glycosyl hydrolase family 32 C-terminal" evidence="11">
    <location>
        <begin position="356"/>
        <end position="455"/>
    </location>
</feature>
<proteinExistence type="inferred from homology"/>
<comment type="function">
    <text evidence="9">Enables the bacterium to metabolize sucrose as a sole carbon source.</text>
</comment>
<evidence type="ECO:0000259" key="10">
    <source>
        <dbReference type="Pfam" id="PF00251"/>
    </source>
</evidence>
<evidence type="ECO:0000313" key="12">
    <source>
        <dbReference type="EMBL" id="MYL64279.1"/>
    </source>
</evidence>
<sequence length="487" mass="56317">MIDYIDFSNRQNRFVTLSDVSNDYLSTIEKIAKEDTYYPSYHIAPHHGLMNDPNGLAFFRGEHHIFYQWFPLGPVHGLKHWYHVSTKDFIHFKDHGIALYPDQLYDSHGCHSGSAFVEGDKMHLFYTGNHLTEQSVAIPSQVYGFLNEDQTISKENVMIEGTPPEFSNNFRDPIVFKRDKKYYMLVGGETTKNKGAIALYSGDQPNEMTYRGILQTNFKDAGYMWECPNYFEQNNHGVLIFSPQGELSTDKYQYNNVFSVVYCISDVLDVATGKLKANEYIELDKGFDFYAPQTYEDACGRRILIGWLGNSKSIYPTDQNMWAHMLTLPREVKIEGNRLLQQPLQELRELRAKGQNLQTNHHLTSRAFEMVIKVDREFEIIFRNEVNEAVVFSSNGEEYCLDRSNMTHVYAEEFGTKRYALRKQKEKHQIRLFIDSSSIEIFCDHGETVLTSRMFIEGMNVVCCHGVSGDLYPLNQIVKGTKPDFII</sequence>
<dbReference type="InterPro" id="IPR006232">
    <property type="entry name" value="Suc6P_hydrolase"/>
</dbReference>
<dbReference type="PANTHER" id="PTHR43101:SF1">
    <property type="entry name" value="BETA-FRUCTOSIDASE"/>
    <property type="match status" value="1"/>
</dbReference>
<dbReference type="CDD" id="cd18623">
    <property type="entry name" value="GH32_ScrB-like"/>
    <property type="match status" value="1"/>
</dbReference>
<dbReference type="InterPro" id="IPR013148">
    <property type="entry name" value="Glyco_hydro_32_N"/>
</dbReference>
<dbReference type="GO" id="GO:0005985">
    <property type="term" value="P:sucrose metabolic process"/>
    <property type="evidence" value="ECO:0007669"/>
    <property type="project" value="UniProtKB-UniPathway"/>
</dbReference>
<dbReference type="SUPFAM" id="SSF75005">
    <property type="entry name" value="Arabinanase/levansucrase/invertase"/>
    <property type="match status" value="1"/>
</dbReference>
<dbReference type="InterPro" id="IPR013320">
    <property type="entry name" value="ConA-like_dom_sf"/>
</dbReference>
<dbReference type="UniPathway" id="UPA00238"/>
<dbReference type="Gene3D" id="2.115.10.20">
    <property type="entry name" value="Glycosyl hydrolase domain, family 43"/>
    <property type="match status" value="1"/>
</dbReference>
<comment type="catalytic activity">
    <reaction evidence="8">
        <text>Hydrolysis of terminal non-reducing beta-D-fructofuranoside residues in beta-D-fructofuranosides.</text>
        <dbReference type="EC" id="3.2.1.26"/>
    </reaction>
</comment>
<gene>
    <name evidence="12" type="ORF">GLW07_13050</name>
</gene>
<dbReference type="RefSeq" id="WP_160919692.1">
    <property type="nucleotide sequence ID" value="NZ_WMEY01000003.1"/>
</dbReference>
<comment type="caution">
    <text evidence="12">The sequence shown here is derived from an EMBL/GenBank/DDBJ whole genome shotgun (WGS) entry which is preliminary data.</text>
</comment>
<dbReference type="Pfam" id="PF08244">
    <property type="entry name" value="Glyco_hydro_32C"/>
    <property type="match status" value="1"/>
</dbReference>
<keyword evidence="9" id="KW-0119">Carbohydrate metabolism</keyword>
<evidence type="ECO:0000256" key="8">
    <source>
        <dbReference type="RuleBase" id="RU362110"/>
    </source>
</evidence>
<feature type="domain" description="Glycosyl hydrolase family 32 N-terminal" evidence="10">
    <location>
        <begin position="42"/>
        <end position="343"/>
    </location>
</feature>
<evidence type="ECO:0000256" key="4">
    <source>
        <dbReference type="ARBA" id="ARBA00019623"/>
    </source>
</evidence>
<dbReference type="SUPFAM" id="SSF49899">
    <property type="entry name" value="Concanavalin A-like lectins/glucanases"/>
    <property type="match status" value="1"/>
</dbReference>
<dbReference type="Proteomes" id="UP000447833">
    <property type="component" value="Unassembled WGS sequence"/>
</dbReference>
<dbReference type="GO" id="GO:0004564">
    <property type="term" value="F:beta-fructofuranosidase activity"/>
    <property type="evidence" value="ECO:0007669"/>
    <property type="project" value="UniProtKB-EC"/>
</dbReference>
<dbReference type="AlphaFoldDB" id="A0A845F0H4"/>
<dbReference type="Pfam" id="PF00251">
    <property type="entry name" value="Glyco_hydro_32N"/>
    <property type="match status" value="1"/>
</dbReference>
<dbReference type="SMART" id="SM00640">
    <property type="entry name" value="Glyco_32"/>
    <property type="match status" value="1"/>
</dbReference>
<dbReference type="PROSITE" id="PS00609">
    <property type="entry name" value="GLYCOSYL_HYDROL_F32"/>
    <property type="match status" value="1"/>
</dbReference>
<comment type="subcellular location">
    <subcellularLocation>
        <location evidence="9">Cytoplasm</location>
    </subcellularLocation>
</comment>
<dbReference type="InterPro" id="IPR023296">
    <property type="entry name" value="Glyco_hydro_beta-prop_sf"/>
</dbReference>
<evidence type="ECO:0000256" key="3">
    <source>
        <dbReference type="ARBA" id="ARBA00012758"/>
    </source>
</evidence>
<dbReference type="PANTHER" id="PTHR43101">
    <property type="entry name" value="BETA-FRUCTOSIDASE"/>
    <property type="match status" value="1"/>
</dbReference>
<dbReference type="InterPro" id="IPR001362">
    <property type="entry name" value="Glyco_hydro_32"/>
</dbReference>
<accession>A0A845F0H4</accession>
<evidence type="ECO:0000256" key="5">
    <source>
        <dbReference type="ARBA" id="ARBA00022801"/>
    </source>
</evidence>
<evidence type="ECO:0000256" key="7">
    <source>
        <dbReference type="ARBA" id="ARBA00033367"/>
    </source>
</evidence>
<evidence type="ECO:0000256" key="6">
    <source>
        <dbReference type="ARBA" id="ARBA00023295"/>
    </source>
</evidence>
<reference evidence="12 13" key="1">
    <citation type="submission" date="2019-11" db="EMBL/GenBank/DDBJ databases">
        <title>Genome sequences of 17 halophilic strains isolated from different environments.</title>
        <authorList>
            <person name="Furrow R.E."/>
        </authorList>
    </citation>
    <scope>NUCLEOTIDE SEQUENCE [LARGE SCALE GENOMIC DNA]</scope>
    <source>
        <strain evidence="12 13">22506_14_FS</strain>
    </source>
</reference>
<evidence type="ECO:0000256" key="1">
    <source>
        <dbReference type="ARBA" id="ARBA00004914"/>
    </source>
</evidence>
<dbReference type="Gene3D" id="2.60.120.560">
    <property type="entry name" value="Exo-inulinase, domain 1"/>
    <property type="match status" value="1"/>
</dbReference>
<dbReference type="EMBL" id="WMEY01000003">
    <property type="protein sequence ID" value="MYL64279.1"/>
    <property type="molecule type" value="Genomic_DNA"/>
</dbReference>
<comment type="similarity">
    <text evidence="2 8">Belongs to the glycosyl hydrolase 32 family.</text>
</comment>
<dbReference type="GO" id="GO:0005737">
    <property type="term" value="C:cytoplasm"/>
    <property type="evidence" value="ECO:0007669"/>
    <property type="project" value="UniProtKB-SubCell"/>
</dbReference>
<organism evidence="12 13">
    <name type="scientific">Guptibacillus hwajinpoensis</name>
    <dbReference type="NCBI Taxonomy" id="208199"/>
    <lineage>
        <taxon>Bacteria</taxon>
        <taxon>Bacillati</taxon>
        <taxon>Bacillota</taxon>
        <taxon>Bacilli</taxon>
        <taxon>Bacillales</taxon>
        <taxon>Guptibacillaceae</taxon>
        <taxon>Guptibacillus</taxon>
    </lineage>
</organism>
<evidence type="ECO:0000256" key="9">
    <source>
        <dbReference type="RuleBase" id="RU365015"/>
    </source>
</evidence>
<protein>
    <recommendedName>
        <fullName evidence="4 8">Sucrose-6-phosphate hydrolase</fullName>
        <ecNumber evidence="3 8">3.2.1.26</ecNumber>
    </recommendedName>
    <alternativeName>
        <fullName evidence="7 9">Invertase</fullName>
    </alternativeName>
</protein>
<evidence type="ECO:0000313" key="13">
    <source>
        <dbReference type="Proteomes" id="UP000447833"/>
    </source>
</evidence>
<keyword evidence="5 8" id="KW-0378">Hydrolase</keyword>
<dbReference type="InterPro" id="IPR051214">
    <property type="entry name" value="GH32_Enzymes"/>
</dbReference>
<keyword evidence="6 8" id="KW-0326">Glycosidase</keyword>
<comment type="pathway">
    <text evidence="1 9">Glycan biosynthesis; sucrose metabolism.</text>
</comment>
<dbReference type="InterPro" id="IPR018053">
    <property type="entry name" value="Glyco_hydro_32_AS"/>
</dbReference>
<evidence type="ECO:0000259" key="11">
    <source>
        <dbReference type="Pfam" id="PF08244"/>
    </source>
</evidence>
<keyword evidence="9" id="KW-0963">Cytoplasm</keyword>
<dbReference type="NCBIfam" id="TIGR01322">
    <property type="entry name" value="scrB_fam"/>
    <property type="match status" value="1"/>
</dbReference>
<dbReference type="EC" id="3.2.1.26" evidence="3 8"/>
<name>A0A845F0H4_9BACL</name>
<evidence type="ECO:0000256" key="2">
    <source>
        <dbReference type="ARBA" id="ARBA00009902"/>
    </source>
</evidence>
<dbReference type="InterPro" id="IPR013189">
    <property type="entry name" value="Glyco_hydro_32_C"/>
</dbReference>